<keyword evidence="2" id="KW-1185">Reference proteome</keyword>
<reference evidence="1 2" key="1">
    <citation type="submission" date="2023-04" db="EMBL/GenBank/DDBJ databases">
        <title>Forest soil microbial communities from Buena Vista Peninsula, Colon Province, Panama.</title>
        <authorList>
            <person name="Bouskill N."/>
        </authorList>
    </citation>
    <scope>NUCLEOTIDE SEQUENCE [LARGE SCALE GENOMIC DNA]</scope>
    <source>
        <strain evidence="1 2">CFH S0262</strain>
    </source>
</reference>
<comment type="caution">
    <text evidence="1">The sequence shown here is derived from an EMBL/GenBank/DDBJ whole genome shotgun (WGS) entry which is preliminary data.</text>
</comment>
<proteinExistence type="predicted"/>
<accession>A0ABT6MES2</accession>
<dbReference type="EMBL" id="JARXVC010000011">
    <property type="protein sequence ID" value="MDH6282791.1"/>
    <property type="molecule type" value="Genomic_DNA"/>
</dbReference>
<dbReference type="Proteomes" id="UP001160334">
    <property type="component" value="Unassembled WGS sequence"/>
</dbReference>
<dbReference type="RefSeq" id="WP_280762088.1">
    <property type="nucleotide sequence ID" value="NZ_JARXVC010000011.1"/>
</dbReference>
<protein>
    <submittedName>
        <fullName evidence="1">Uncharacterized protein</fullName>
    </submittedName>
</protein>
<evidence type="ECO:0000313" key="2">
    <source>
        <dbReference type="Proteomes" id="UP001160334"/>
    </source>
</evidence>
<evidence type="ECO:0000313" key="1">
    <source>
        <dbReference type="EMBL" id="MDH6282791.1"/>
    </source>
</evidence>
<sequence length="463" mass="48322">MPALQPLEYCKVIGRFVATVADGVDTDDFPDAVSLQGSVTFTPSLRSIKVATAQPDPATVLPTPITITLDENGYLSWRGKRGVFLVAPTGATNPVNWNYTVTFDLALGSQRLTYPPFAFDAPVYVPGSNPADPDAGSTVVDLTLAAPVYPSSGTPITLGPHIVSVSVVSDSLVFHLSDGSELPPIYLQVLHDISASVPVAVAARDDAVEAAGISVAAAEFADRRATNADESAIEAQFAAAEASEKVAQGLAGKADKNHTHDNKADLGADGKLVQAQIPAQQMVDWLGAVATQSAMLALSGQRGDWCTRTDLGTDWQLIAEPSTALASWRQHTYPASPVSSVAGRTGAVTLSRTDVGLGSVDNTKDVDKPVSTPQQAALTAQRDAINLELLGKAAKLVDRGNWVASTSYAIGDVVTASYVRWYCKTAHSAGATFSETNWILLGLAAVGAAADPGVAGRLWVKTS</sequence>
<gene>
    <name evidence="1" type="ORF">M2280_004028</name>
</gene>
<name>A0ABT6MES2_9NOCA</name>
<organism evidence="1 2">
    <name type="scientific">Prescottella agglutinans</name>
    <dbReference type="NCBI Taxonomy" id="1644129"/>
    <lineage>
        <taxon>Bacteria</taxon>
        <taxon>Bacillati</taxon>
        <taxon>Actinomycetota</taxon>
        <taxon>Actinomycetes</taxon>
        <taxon>Mycobacteriales</taxon>
        <taxon>Nocardiaceae</taxon>
        <taxon>Prescottella</taxon>
    </lineage>
</organism>